<comment type="subcellular location">
    <subcellularLocation>
        <location evidence="1">Membrane</location>
        <topology evidence="1">Multi-pass membrane protein</topology>
    </subcellularLocation>
</comment>
<evidence type="ECO:0000313" key="13">
    <source>
        <dbReference type="Proteomes" id="UP001385951"/>
    </source>
</evidence>
<feature type="compositionally biased region" description="Polar residues" evidence="8">
    <location>
        <begin position="428"/>
        <end position="442"/>
    </location>
</feature>
<dbReference type="GO" id="GO:0010960">
    <property type="term" value="P:magnesium ion homeostasis"/>
    <property type="evidence" value="ECO:0007669"/>
    <property type="project" value="InterPro"/>
</dbReference>
<evidence type="ECO:0000256" key="1">
    <source>
        <dbReference type="ARBA" id="ARBA00004141"/>
    </source>
</evidence>
<dbReference type="Gene3D" id="3.10.580.10">
    <property type="entry name" value="CBS-domain"/>
    <property type="match status" value="1"/>
</dbReference>
<keyword evidence="6" id="KW-0129">CBS domain</keyword>
<dbReference type="GO" id="GO:0016020">
    <property type="term" value="C:membrane"/>
    <property type="evidence" value="ECO:0007669"/>
    <property type="project" value="UniProtKB-SubCell"/>
</dbReference>
<keyword evidence="2 7" id="KW-0812">Transmembrane</keyword>
<keyword evidence="5 7" id="KW-0472">Membrane</keyword>
<feature type="transmembrane region" description="Helical" evidence="9">
    <location>
        <begin position="39"/>
        <end position="62"/>
    </location>
</feature>
<dbReference type="AlphaFoldDB" id="A0AAW0G537"/>
<dbReference type="InterPro" id="IPR046342">
    <property type="entry name" value="CBS_dom_sf"/>
</dbReference>
<evidence type="ECO:0000256" key="8">
    <source>
        <dbReference type="SAM" id="MobiDB-lite"/>
    </source>
</evidence>
<evidence type="ECO:0000256" key="3">
    <source>
        <dbReference type="ARBA" id="ARBA00022737"/>
    </source>
</evidence>
<evidence type="ECO:0000313" key="12">
    <source>
        <dbReference type="EMBL" id="KAK7688001.1"/>
    </source>
</evidence>
<comment type="caution">
    <text evidence="12">The sequence shown here is derived from an EMBL/GenBank/DDBJ whole genome shotgun (WGS) entry which is preliminary data.</text>
</comment>
<reference evidence="12 13" key="1">
    <citation type="submission" date="2022-09" db="EMBL/GenBank/DDBJ databases">
        <authorList>
            <person name="Palmer J.M."/>
        </authorList>
    </citation>
    <scope>NUCLEOTIDE SEQUENCE [LARGE SCALE GENOMIC DNA]</scope>
    <source>
        <strain evidence="12 13">DSM 7382</strain>
    </source>
</reference>
<evidence type="ECO:0000256" key="6">
    <source>
        <dbReference type="PROSITE-ProRule" id="PRU00703"/>
    </source>
</evidence>
<evidence type="ECO:0008006" key="14">
    <source>
        <dbReference type="Google" id="ProtNLM"/>
    </source>
</evidence>
<evidence type="ECO:0000256" key="4">
    <source>
        <dbReference type="ARBA" id="ARBA00022989"/>
    </source>
</evidence>
<feature type="transmembrane region" description="Helical" evidence="9">
    <location>
        <begin position="155"/>
        <end position="175"/>
    </location>
</feature>
<dbReference type="EMBL" id="JASBNA010000011">
    <property type="protein sequence ID" value="KAK7688001.1"/>
    <property type="molecule type" value="Genomic_DNA"/>
</dbReference>
<dbReference type="Pfam" id="PF01595">
    <property type="entry name" value="CNNM"/>
    <property type="match status" value="1"/>
</dbReference>
<dbReference type="PROSITE" id="PS51371">
    <property type="entry name" value="CBS"/>
    <property type="match status" value="1"/>
</dbReference>
<dbReference type="InterPro" id="IPR000644">
    <property type="entry name" value="CBS_dom"/>
</dbReference>
<dbReference type="GO" id="GO:0005737">
    <property type="term" value="C:cytoplasm"/>
    <property type="evidence" value="ECO:0007669"/>
    <property type="project" value="TreeGrafter"/>
</dbReference>
<evidence type="ECO:0000259" key="10">
    <source>
        <dbReference type="PROSITE" id="PS51371"/>
    </source>
</evidence>
<feature type="region of interest" description="Disordered" evidence="8">
    <location>
        <begin position="395"/>
        <end position="463"/>
    </location>
</feature>
<dbReference type="PANTHER" id="PTHR12064:SF97">
    <property type="entry name" value="METAL TRANSPORTER CNNM-5"/>
    <property type="match status" value="1"/>
</dbReference>
<dbReference type="Proteomes" id="UP001385951">
    <property type="component" value="Unassembled WGS sequence"/>
</dbReference>
<evidence type="ECO:0000256" key="7">
    <source>
        <dbReference type="PROSITE-ProRule" id="PRU01193"/>
    </source>
</evidence>
<dbReference type="SUPFAM" id="SSF54631">
    <property type="entry name" value="CBS-domain pair"/>
    <property type="match status" value="1"/>
</dbReference>
<feature type="compositionally biased region" description="Basic and acidic residues" evidence="8">
    <location>
        <begin position="445"/>
        <end position="463"/>
    </location>
</feature>
<protein>
    <recommendedName>
        <fullName evidence="14">DUF21-domain-containing protein</fullName>
    </recommendedName>
</protein>
<dbReference type="InterPro" id="IPR045095">
    <property type="entry name" value="ACDP"/>
</dbReference>
<feature type="transmembrane region" description="Helical" evidence="9">
    <location>
        <begin position="97"/>
        <end position="118"/>
    </location>
</feature>
<feature type="compositionally biased region" description="Low complexity" evidence="8">
    <location>
        <begin position="412"/>
        <end position="427"/>
    </location>
</feature>
<dbReference type="FunFam" id="3.10.580.10:FF:000006">
    <property type="entry name" value="DUF21 and CBS domain protein"/>
    <property type="match status" value="1"/>
</dbReference>
<accession>A0AAW0G537</accession>
<feature type="transmembrane region" description="Helical" evidence="9">
    <location>
        <begin position="124"/>
        <end position="143"/>
    </location>
</feature>
<feature type="domain" description="CNNM transmembrane" evidence="11">
    <location>
        <begin position="33"/>
        <end position="216"/>
    </location>
</feature>
<keyword evidence="4 7" id="KW-1133">Transmembrane helix</keyword>
<organism evidence="12 13">
    <name type="scientific">Cerrena zonata</name>
    <dbReference type="NCBI Taxonomy" id="2478898"/>
    <lineage>
        <taxon>Eukaryota</taxon>
        <taxon>Fungi</taxon>
        <taxon>Dikarya</taxon>
        <taxon>Basidiomycota</taxon>
        <taxon>Agaricomycotina</taxon>
        <taxon>Agaricomycetes</taxon>
        <taxon>Polyporales</taxon>
        <taxon>Cerrenaceae</taxon>
        <taxon>Cerrena</taxon>
    </lineage>
</organism>
<proteinExistence type="predicted"/>
<sequence length="463" mass="51027">MLIPLITSAVRYANGSPYSVLNAPHKEHGEAPGSPEFWSKVLLSIGLVLLGGVFAGLTLGLMGLDELHLRVLVASSDDPKERANATKVLKLLTKGRHWVLVVLLLGNVIVNESLPIFLDSALGGGLAAIVISTTMIVIFGEIIPQAASVRYGLAIGAKCAPIVLAMMYIFAPIAWPIAKLLDWVLGKDEAHTYKKAELKSFLQFHREGEEPLRDDEISILSGVLSLNNKNVIEIMTPMEDVFTISNDQILDRNILDRIMRSGYSRIPVHEPGHPKAFLGLLLIKKLSVYDPSQEWPVSKFPLSILPEADPTINCFQALDYFQTGRAHLLLLSDTPGKEGGAIGVVTLEDIIEEIISEEIVDETDRYEDNHSKRRARRIKNDSIMQGIVEYRTGRHNSQHDMNGEHTPLLPGSRSHSVSVERSVASSANTIQYGTVLSSTPVQTHIPEDQEREHTEDAGRPENQ</sequence>
<evidence type="ECO:0000256" key="5">
    <source>
        <dbReference type="ARBA" id="ARBA00023136"/>
    </source>
</evidence>
<gene>
    <name evidence="12" type="ORF">QCA50_008371</name>
</gene>
<dbReference type="PROSITE" id="PS51846">
    <property type="entry name" value="CNNM"/>
    <property type="match status" value="1"/>
</dbReference>
<keyword evidence="3" id="KW-0677">Repeat</keyword>
<evidence type="ECO:0000256" key="2">
    <source>
        <dbReference type="ARBA" id="ARBA00022692"/>
    </source>
</evidence>
<dbReference type="PANTHER" id="PTHR12064">
    <property type="entry name" value="METAL TRANSPORTER CNNM"/>
    <property type="match status" value="1"/>
</dbReference>
<feature type="domain" description="CBS" evidence="10">
    <location>
        <begin position="297"/>
        <end position="362"/>
    </location>
</feature>
<dbReference type="GO" id="GO:0030026">
    <property type="term" value="P:intracellular manganese ion homeostasis"/>
    <property type="evidence" value="ECO:0007669"/>
    <property type="project" value="TreeGrafter"/>
</dbReference>
<name>A0AAW0G537_9APHY</name>
<evidence type="ECO:0000259" key="11">
    <source>
        <dbReference type="PROSITE" id="PS51846"/>
    </source>
</evidence>
<dbReference type="InterPro" id="IPR002550">
    <property type="entry name" value="CNNM"/>
</dbReference>
<keyword evidence="13" id="KW-1185">Reference proteome</keyword>
<evidence type="ECO:0000256" key="9">
    <source>
        <dbReference type="SAM" id="Phobius"/>
    </source>
</evidence>